<dbReference type="PANTHER" id="PTHR47188">
    <property type="entry name" value="PROTEIN TAR1"/>
    <property type="match status" value="1"/>
</dbReference>
<reference evidence="1" key="1">
    <citation type="submission" date="2021-01" db="EMBL/GenBank/DDBJ databases">
        <authorList>
            <consortium name="Genoscope - CEA"/>
            <person name="William W."/>
        </authorList>
    </citation>
    <scope>NUCLEOTIDE SEQUENCE</scope>
</reference>
<dbReference type="Proteomes" id="UP001295469">
    <property type="component" value="Chromosome A09"/>
</dbReference>
<protein>
    <submittedName>
        <fullName evidence="1">(rape) hypothetical protein</fullName>
    </submittedName>
</protein>
<dbReference type="AlphaFoldDB" id="A0A816P5C4"/>
<organism evidence="1">
    <name type="scientific">Brassica napus</name>
    <name type="common">Rape</name>
    <dbReference type="NCBI Taxonomy" id="3708"/>
    <lineage>
        <taxon>Eukaryota</taxon>
        <taxon>Viridiplantae</taxon>
        <taxon>Streptophyta</taxon>
        <taxon>Embryophyta</taxon>
        <taxon>Tracheophyta</taxon>
        <taxon>Spermatophyta</taxon>
        <taxon>Magnoliopsida</taxon>
        <taxon>eudicotyledons</taxon>
        <taxon>Gunneridae</taxon>
        <taxon>Pentapetalae</taxon>
        <taxon>rosids</taxon>
        <taxon>malvids</taxon>
        <taxon>Brassicales</taxon>
        <taxon>Brassicaceae</taxon>
        <taxon>Brassiceae</taxon>
        <taxon>Brassica</taxon>
    </lineage>
</organism>
<evidence type="ECO:0000313" key="1">
    <source>
        <dbReference type="EMBL" id="CAF2043552.1"/>
    </source>
</evidence>
<proteinExistence type="predicted"/>
<name>A0A816P5C4_BRANA</name>
<dbReference type="EMBL" id="HG994363">
    <property type="protein sequence ID" value="CAF2043552.1"/>
    <property type="molecule type" value="Genomic_DNA"/>
</dbReference>
<dbReference type="InterPro" id="IPR044792">
    <property type="entry name" value="TAR1"/>
</dbReference>
<dbReference type="GO" id="GO:0043457">
    <property type="term" value="P:regulation of cellular respiration"/>
    <property type="evidence" value="ECO:0007669"/>
    <property type="project" value="InterPro"/>
</dbReference>
<gene>
    <name evidence="1" type="ORF">DARMORV10_A09P30920.1</name>
</gene>
<dbReference type="PANTHER" id="PTHR47188:SF1">
    <property type="entry name" value="PROTEIN TAR1"/>
    <property type="match status" value="1"/>
</dbReference>
<accession>A0A816P5C4</accession>
<sequence>MLTLEPFSEDQGRSAVHPWGIQPISFLAPYGFTHPLTRTHVRLLGPCFQTGRMGSPQADALSTQMPRHAVRHVLQTTIKAATSPRA</sequence>